<feature type="domain" description="ABC3 transporter permease C-terminal" evidence="7">
    <location>
        <begin position="289"/>
        <end position="406"/>
    </location>
</feature>
<keyword evidence="3 6" id="KW-0812">Transmembrane</keyword>
<dbReference type="InterPro" id="IPR050250">
    <property type="entry name" value="Macrolide_Exporter_MacB"/>
</dbReference>
<keyword evidence="5 6" id="KW-0472">Membrane</keyword>
<evidence type="ECO:0000256" key="1">
    <source>
        <dbReference type="ARBA" id="ARBA00004651"/>
    </source>
</evidence>
<evidence type="ECO:0000259" key="8">
    <source>
        <dbReference type="Pfam" id="PF12704"/>
    </source>
</evidence>
<feature type="transmembrane region" description="Helical" evidence="6">
    <location>
        <begin position="331"/>
        <end position="355"/>
    </location>
</feature>
<dbReference type="InterPro" id="IPR003838">
    <property type="entry name" value="ABC3_permease_C"/>
</dbReference>
<feature type="domain" description="ABC3 transporter permease C-terminal" evidence="7">
    <location>
        <begin position="677"/>
        <end position="791"/>
    </location>
</feature>
<evidence type="ECO:0000313" key="10">
    <source>
        <dbReference type="Proteomes" id="UP000620874"/>
    </source>
</evidence>
<evidence type="ECO:0000256" key="4">
    <source>
        <dbReference type="ARBA" id="ARBA00022989"/>
    </source>
</evidence>
<protein>
    <submittedName>
        <fullName evidence="9">ABC transporter permease</fullName>
    </submittedName>
</protein>
<name>A0ABR8YCQ1_9BACT</name>
<feature type="transmembrane region" description="Helical" evidence="6">
    <location>
        <begin position="726"/>
        <end position="746"/>
    </location>
</feature>
<comment type="subcellular location">
    <subcellularLocation>
        <location evidence="1">Cell membrane</location>
        <topology evidence="1">Multi-pass membrane protein</topology>
    </subcellularLocation>
</comment>
<feature type="transmembrane region" description="Helical" evidence="6">
    <location>
        <begin position="761"/>
        <end position="781"/>
    </location>
</feature>
<dbReference type="PANTHER" id="PTHR30572">
    <property type="entry name" value="MEMBRANE COMPONENT OF TRANSPORTER-RELATED"/>
    <property type="match status" value="1"/>
</dbReference>
<feature type="domain" description="MacB-like periplasmic core" evidence="8">
    <location>
        <begin position="20"/>
        <end position="239"/>
    </location>
</feature>
<evidence type="ECO:0000256" key="6">
    <source>
        <dbReference type="SAM" id="Phobius"/>
    </source>
</evidence>
<feature type="transmembrane region" description="Helical" evidence="6">
    <location>
        <begin position="675"/>
        <end position="697"/>
    </location>
</feature>
<comment type="caution">
    <text evidence="9">The sequence shown here is derived from an EMBL/GenBank/DDBJ whole genome shotgun (WGS) entry which is preliminary data.</text>
</comment>
<dbReference type="Pfam" id="PF12704">
    <property type="entry name" value="MacB_PCD"/>
    <property type="match status" value="1"/>
</dbReference>
<evidence type="ECO:0000259" key="7">
    <source>
        <dbReference type="Pfam" id="PF02687"/>
    </source>
</evidence>
<evidence type="ECO:0000256" key="5">
    <source>
        <dbReference type="ARBA" id="ARBA00023136"/>
    </source>
</evidence>
<evidence type="ECO:0000256" key="2">
    <source>
        <dbReference type="ARBA" id="ARBA00022475"/>
    </source>
</evidence>
<organism evidence="9 10">
    <name type="scientific">Phocaeicola intestinalis</name>
    <dbReference type="NCBI Taxonomy" id="2762212"/>
    <lineage>
        <taxon>Bacteria</taxon>
        <taxon>Pseudomonadati</taxon>
        <taxon>Bacteroidota</taxon>
        <taxon>Bacteroidia</taxon>
        <taxon>Bacteroidales</taxon>
        <taxon>Bacteroidaceae</taxon>
        <taxon>Phocaeicola</taxon>
    </lineage>
</organism>
<evidence type="ECO:0000256" key="3">
    <source>
        <dbReference type="ARBA" id="ARBA00022692"/>
    </source>
</evidence>
<sequence>MNQTILRNLFYTLKRFRTASFLNLLGLSAAFAAFIVIMMKTRYEQQFDTCYPEPERLAVLNLSIDGKDNELVVVPRPFVDAAIQETTGIECGTLLSMQFGSNLVYTDPHYPKYIKENVAAVYPDFAKTIGMTFVEGNDEGLDTPNGAIISESQAKRLFPDGSAIGKYIYLESPHQATEETQFRISGVYKEFPKNAQLTNDIYCRIGEKWDLNQWGSWSYLAFVRLKPGVTYEEVNRQLVQNKIINDKMEKSSDFKEVKPMVIPIRDVYYHTKPWFYFKTGDLQHTRLMILIAILVIGIAAVNLINFTTALTPMRIRSINTQKVLGSSVGSLRTGLVLEAVCTVLLGWLIALGIVACLTQTQALDALDFNPALKDYLPVIFGSVGIALLTGVLAGLYPAWYMTSFPPALMLKGNFALSGKGKRLRTALVSFQYFISACLIVCSTFIFLQNEYQKNIRTGFDRDMLLIAQMPQKPFLSQPYKAFDQQLLGYPEFEGVAYANDRMGGGNVYNIQGFTIAEQHVQPFYVRVSTNFPKVMDMKVTEGRDFLPGDSVGRNVRHYIATKEFKKMYNLPTGQELNADWMGKAEITGYVDNVAFTSNRITAFSGTPFVFTPNLYDDDVLPFGYIRVKAGSDPAQALSHAREAFEKSFPGYAAEIDFFDNVYKKLYTAETNQQQVVIAFSVLAIIISLVGVFGLTIFETQYRRKEIGVRKVFGASTSQILWQFNRASLKVAILCSAVAMPVAYYVMNRWLESFTQRVPLSAWVFVAACLLIILMTLVTVTVQSYRAANSNPIDCVRAE</sequence>
<feature type="transmembrane region" description="Helical" evidence="6">
    <location>
        <begin position="375"/>
        <end position="402"/>
    </location>
</feature>
<feature type="transmembrane region" description="Helical" evidence="6">
    <location>
        <begin position="287"/>
        <end position="310"/>
    </location>
</feature>
<dbReference type="Proteomes" id="UP000620874">
    <property type="component" value="Unassembled WGS sequence"/>
</dbReference>
<keyword evidence="4 6" id="KW-1133">Transmembrane helix</keyword>
<dbReference type="PANTHER" id="PTHR30572:SF18">
    <property type="entry name" value="ABC-TYPE MACROLIDE FAMILY EXPORT SYSTEM PERMEASE COMPONENT 2"/>
    <property type="match status" value="1"/>
</dbReference>
<keyword evidence="10" id="KW-1185">Reference proteome</keyword>
<gene>
    <name evidence="9" type="ORF">H9625_16405</name>
</gene>
<feature type="transmembrane region" description="Helical" evidence="6">
    <location>
        <begin position="21"/>
        <end position="39"/>
    </location>
</feature>
<evidence type="ECO:0000313" key="9">
    <source>
        <dbReference type="EMBL" id="MBD8041991.1"/>
    </source>
</evidence>
<dbReference type="InterPro" id="IPR025857">
    <property type="entry name" value="MacB_PCD"/>
</dbReference>
<accession>A0ABR8YCQ1</accession>
<keyword evidence="2" id="KW-1003">Cell membrane</keyword>
<dbReference type="Pfam" id="PF02687">
    <property type="entry name" value="FtsX"/>
    <property type="match status" value="2"/>
</dbReference>
<reference evidence="9 10" key="1">
    <citation type="submission" date="2020-08" db="EMBL/GenBank/DDBJ databases">
        <title>A Genomic Blueprint of the Chicken Gut Microbiome.</title>
        <authorList>
            <person name="Gilroy R."/>
            <person name="Ravi A."/>
            <person name="Getino M."/>
            <person name="Pursley I."/>
            <person name="Horton D.L."/>
            <person name="Alikhan N.-F."/>
            <person name="Baker D."/>
            <person name="Gharbi K."/>
            <person name="Hall N."/>
            <person name="Watson M."/>
            <person name="Adriaenssens E.M."/>
            <person name="Foster-Nyarko E."/>
            <person name="Jarju S."/>
            <person name="Secka A."/>
            <person name="Antonio M."/>
            <person name="Oren A."/>
            <person name="Chaudhuri R."/>
            <person name="La Ragione R.M."/>
            <person name="Hildebrand F."/>
            <person name="Pallen M.J."/>
        </authorList>
    </citation>
    <scope>NUCLEOTIDE SEQUENCE [LARGE SCALE GENOMIC DNA]</scope>
    <source>
        <strain evidence="9 10">Sa1CVN1</strain>
    </source>
</reference>
<proteinExistence type="predicted"/>
<feature type="transmembrane region" description="Helical" evidence="6">
    <location>
        <begin position="423"/>
        <end position="447"/>
    </location>
</feature>
<dbReference type="RefSeq" id="WP_191765362.1">
    <property type="nucleotide sequence ID" value="NZ_JACSPP010000088.1"/>
</dbReference>
<dbReference type="EMBL" id="JACSPP010000088">
    <property type="protein sequence ID" value="MBD8041991.1"/>
    <property type="molecule type" value="Genomic_DNA"/>
</dbReference>